<dbReference type="OrthoDB" id="10028886at2759"/>
<comment type="caution">
    <text evidence="1">The sequence shown here is derived from an EMBL/GenBank/DDBJ whole genome shotgun (WGS) entry which is preliminary data.</text>
</comment>
<dbReference type="AlphaFoldDB" id="A0A9P4JF30"/>
<dbReference type="InterPro" id="IPR032675">
    <property type="entry name" value="LRR_dom_sf"/>
</dbReference>
<sequence>MVTTLPDDILHLLCEELALRQDFHTLFQCACASRALAVPALTYLYRTQHYSPIRGGTDDESLPRAVRELIVQKWSILWRSIIASSLDATLFPYCRYLKMLDFRDLENLLEDDQFRGKIPKHFFSEPLMIFHKTIDHPLRRSGRRKVERLNVPAIIDAIGEVITQHTPTLESISGKLLSHALVRWAPRVPRLQALELKDGSPLEDDLVHSSIHAHCPQFNSLSIYTWAADNRDHRLSEFINGMRPQSLRFFQTIRDVGASQETFLALENHCESLKDLRLCLSNEALEQLSSLQTCTALETLRIEDTSGRVDLEKTQNDVFLEVITWLRNCKTLRNLTMTKFLSAAAVTMPLLLETNIKLRRLEVDSYVVKDHQLFHQALAHQASSLEILSLSGDTDEMVRDDVDILVDVLKSLIELRELKLLLPEVLRDEHYVWILDSLLHLEELYITGLLLSDIVLVSLAKLTNLRSVTFNGLSTFTKEGLSQWVSKLGPGNRGIRIMIDMADPYSLLSDEQVALVRSELEAKVDGSLEYTPFRDPDMSEFEGESD</sequence>
<dbReference type="Proteomes" id="UP000799536">
    <property type="component" value="Unassembled WGS sequence"/>
</dbReference>
<keyword evidence="2" id="KW-1185">Reference proteome</keyword>
<evidence type="ECO:0000313" key="1">
    <source>
        <dbReference type="EMBL" id="KAF2198226.1"/>
    </source>
</evidence>
<proteinExistence type="predicted"/>
<accession>A0A9P4JF30</accession>
<dbReference type="SUPFAM" id="SSF52047">
    <property type="entry name" value="RNI-like"/>
    <property type="match status" value="1"/>
</dbReference>
<evidence type="ECO:0000313" key="2">
    <source>
        <dbReference type="Proteomes" id="UP000799536"/>
    </source>
</evidence>
<gene>
    <name evidence="1" type="ORF">GQ43DRAFT_401362</name>
</gene>
<organism evidence="1 2">
    <name type="scientific">Delitschia confertaspora ATCC 74209</name>
    <dbReference type="NCBI Taxonomy" id="1513339"/>
    <lineage>
        <taxon>Eukaryota</taxon>
        <taxon>Fungi</taxon>
        <taxon>Dikarya</taxon>
        <taxon>Ascomycota</taxon>
        <taxon>Pezizomycotina</taxon>
        <taxon>Dothideomycetes</taxon>
        <taxon>Pleosporomycetidae</taxon>
        <taxon>Pleosporales</taxon>
        <taxon>Delitschiaceae</taxon>
        <taxon>Delitschia</taxon>
    </lineage>
</organism>
<dbReference type="Gene3D" id="3.80.10.10">
    <property type="entry name" value="Ribonuclease Inhibitor"/>
    <property type="match status" value="1"/>
</dbReference>
<name>A0A9P4JF30_9PLEO</name>
<dbReference type="EMBL" id="ML994160">
    <property type="protein sequence ID" value="KAF2198226.1"/>
    <property type="molecule type" value="Genomic_DNA"/>
</dbReference>
<protein>
    <submittedName>
        <fullName evidence="1">Uncharacterized protein</fullName>
    </submittedName>
</protein>
<reference evidence="1" key="1">
    <citation type="journal article" date="2020" name="Stud. Mycol.">
        <title>101 Dothideomycetes genomes: a test case for predicting lifestyles and emergence of pathogens.</title>
        <authorList>
            <person name="Haridas S."/>
            <person name="Albert R."/>
            <person name="Binder M."/>
            <person name="Bloem J."/>
            <person name="Labutti K."/>
            <person name="Salamov A."/>
            <person name="Andreopoulos B."/>
            <person name="Baker S."/>
            <person name="Barry K."/>
            <person name="Bills G."/>
            <person name="Bluhm B."/>
            <person name="Cannon C."/>
            <person name="Castanera R."/>
            <person name="Culley D."/>
            <person name="Daum C."/>
            <person name="Ezra D."/>
            <person name="Gonzalez J."/>
            <person name="Henrissat B."/>
            <person name="Kuo A."/>
            <person name="Liang C."/>
            <person name="Lipzen A."/>
            <person name="Lutzoni F."/>
            <person name="Magnuson J."/>
            <person name="Mondo S."/>
            <person name="Nolan M."/>
            <person name="Ohm R."/>
            <person name="Pangilinan J."/>
            <person name="Park H.-J."/>
            <person name="Ramirez L."/>
            <person name="Alfaro M."/>
            <person name="Sun H."/>
            <person name="Tritt A."/>
            <person name="Yoshinaga Y."/>
            <person name="Zwiers L.-H."/>
            <person name="Turgeon B."/>
            <person name="Goodwin S."/>
            <person name="Spatafora J."/>
            <person name="Crous P."/>
            <person name="Grigoriev I."/>
        </authorList>
    </citation>
    <scope>NUCLEOTIDE SEQUENCE</scope>
    <source>
        <strain evidence="1">ATCC 74209</strain>
    </source>
</reference>